<dbReference type="Proteomes" id="UP000727506">
    <property type="component" value="Unassembled WGS sequence"/>
</dbReference>
<protein>
    <recommendedName>
        <fullName evidence="4">YcgN family cysteine cluster protein</fullName>
    </recommendedName>
</protein>
<accession>A0A943V2X2</accession>
<dbReference type="PANTHER" id="PTHR37421:SF1">
    <property type="entry name" value="UPF0260 PROTEIN YCGN"/>
    <property type="match status" value="1"/>
</dbReference>
<name>A0A943V2X2_9ACTN</name>
<organism evidence="2 3">
    <name type="scientific">Slackia piriformis</name>
    <dbReference type="NCBI Taxonomy" id="626934"/>
    <lineage>
        <taxon>Bacteria</taxon>
        <taxon>Bacillati</taxon>
        <taxon>Actinomycetota</taxon>
        <taxon>Coriobacteriia</taxon>
        <taxon>Eggerthellales</taxon>
        <taxon>Eggerthellaceae</taxon>
        <taxon>Slackia</taxon>
    </lineage>
</organism>
<evidence type="ECO:0000313" key="3">
    <source>
        <dbReference type="Proteomes" id="UP000727506"/>
    </source>
</evidence>
<dbReference type="InterPro" id="IPR008228">
    <property type="entry name" value="UCP006173"/>
</dbReference>
<dbReference type="EMBL" id="JAGZSV010000343">
    <property type="protein sequence ID" value="MBS6941840.1"/>
    <property type="molecule type" value="Genomic_DNA"/>
</dbReference>
<evidence type="ECO:0000313" key="2">
    <source>
        <dbReference type="EMBL" id="MBS6941840.1"/>
    </source>
</evidence>
<proteinExistence type="predicted"/>
<dbReference type="PANTHER" id="PTHR37421">
    <property type="entry name" value="UPF0260 PROTEIN YCGN"/>
    <property type="match status" value="1"/>
</dbReference>
<dbReference type="AlphaFoldDB" id="A0A943V2X2"/>
<sequence length="129" mass="15011">MLPPWTILARYLKYRSSWEDLCDRCGRCCFMREVDEDGDVIIDYAAPCAFLDAKTRQCTVYERRFETCNLCNRITLRHALFANHLPEGCAYTRIFRDKNEPGFESAETAARPQSNGEKANTPKRYRKDG</sequence>
<comment type="caution">
    <text evidence="2">The sequence shown here is derived from an EMBL/GenBank/DDBJ whole genome shotgun (WGS) entry which is preliminary data.</text>
</comment>
<gene>
    <name evidence="2" type="ORF">KH142_10345</name>
</gene>
<evidence type="ECO:0000256" key="1">
    <source>
        <dbReference type="SAM" id="MobiDB-lite"/>
    </source>
</evidence>
<evidence type="ECO:0008006" key="4">
    <source>
        <dbReference type="Google" id="ProtNLM"/>
    </source>
</evidence>
<feature type="region of interest" description="Disordered" evidence="1">
    <location>
        <begin position="102"/>
        <end position="129"/>
    </location>
</feature>
<reference evidence="2" key="1">
    <citation type="submission" date="2021-02" db="EMBL/GenBank/DDBJ databases">
        <title>Infant gut strain persistence is associated with maternal origin, phylogeny, and functional potential including surface adhesion and iron acquisition.</title>
        <authorList>
            <person name="Lou Y.C."/>
        </authorList>
    </citation>
    <scope>NUCLEOTIDE SEQUENCE</scope>
    <source>
        <strain evidence="2">L2_039_000G1_dasL2_039_000G1_concoct_11</strain>
    </source>
</reference>